<dbReference type="SUPFAM" id="SSF81321">
    <property type="entry name" value="Family A G protein-coupled receptor-like"/>
    <property type="match status" value="1"/>
</dbReference>
<feature type="transmembrane region" description="Helical" evidence="17">
    <location>
        <begin position="613"/>
        <end position="634"/>
    </location>
</feature>
<keyword evidence="10" id="KW-1015">Disulfide bond</keyword>
<dbReference type="CDD" id="cd15214">
    <property type="entry name" value="7tmA_GPR161"/>
    <property type="match status" value="1"/>
</dbReference>
<dbReference type="GO" id="GO:0060170">
    <property type="term" value="C:ciliary membrane"/>
    <property type="evidence" value="ECO:0007669"/>
    <property type="project" value="UniProtKB-SubCell"/>
</dbReference>
<dbReference type="InterPro" id="IPR017452">
    <property type="entry name" value="GPCR_Rhodpsn_7TM"/>
</dbReference>
<dbReference type="EMBL" id="BFAA01003235">
    <property type="protein sequence ID" value="GCB69804.1"/>
    <property type="molecule type" value="Genomic_DNA"/>
</dbReference>
<feature type="transmembrane region" description="Helical" evidence="17">
    <location>
        <begin position="405"/>
        <end position="426"/>
    </location>
</feature>
<dbReference type="OrthoDB" id="5980076at2759"/>
<dbReference type="FunFam" id="2.60.120.260:FF:000002">
    <property type="entry name" value="Coagulation factor VIII"/>
    <property type="match status" value="1"/>
</dbReference>
<feature type="transmembrane region" description="Helical" evidence="17">
    <location>
        <begin position="725"/>
        <end position="745"/>
    </location>
</feature>
<feature type="transmembrane region" description="Helical" evidence="17">
    <location>
        <begin position="528"/>
        <end position="548"/>
    </location>
</feature>
<organism evidence="20 21">
    <name type="scientific">Scyliorhinus torazame</name>
    <name type="common">Cloudy catshark</name>
    <name type="synonym">Catulus torazame</name>
    <dbReference type="NCBI Taxonomy" id="75743"/>
    <lineage>
        <taxon>Eukaryota</taxon>
        <taxon>Metazoa</taxon>
        <taxon>Chordata</taxon>
        <taxon>Craniata</taxon>
        <taxon>Vertebrata</taxon>
        <taxon>Chondrichthyes</taxon>
        <taxon>Elasmobranchii</taxon>
        <taxon>Galeomorphii</taxon>
        <taxon>Galeoidea</taxon>
        <taxon>Carcharhiniformes</taxon>
        <taxon>Scyliorhinidae</taxon>
        <taxon>Scyliorhinus</taxon>
    </lineage>
</organism>
<evidence type="ECO:0000256" key="1">
    <source>
        <dbReference type="ARBA" id="ARBA00004272"/>
    </source>
</evidence>
<feature type="transmembrane region" description="Helical" evidence="17">
    <location>
        <begin position="849"/>
        <end position="869"/>
    </location>
</feature>
<feature type="transmembrane region" description="Helical" evidence="17">
    <location>
        <begin position="212"/>
        <end position="231"/>
    </location>
</feature>
<dbReference type="PRINTS" id="PR00237">
    <property type="entry name" value="GPCRRHODOPSN"/>
</dbReference>
<keyword evidence="11 15" id="KW-0675">Receptor</keyword>
<dbReference type="Pfam" id="PF00001">
    <property type="entry name" value="7tm_1"/>
    <property type="match status" value="1"/>
</dbReference>
<evidence type="ECO:0000256" key="13">
    <source>
        <dbReference type="ARBA" id="ARBA00023224"/>
    </source>
</evidence>
<dbReference type="PANTHER" id="PTHR22752:SF10">
    <property type="entry name" value="G-PROTEIN COUPLED RECEPTOR 161"/>
    <property type="match status" value="1"/>
</dbReference>
<feature type="transmembrane region" description="Helical" evidence="17">
    <location>
        <begin position="889"/>
        <end position="908"/>
    </location>
</feature>
<dbReference type="PANTHER" id="PTHR22752">
    <property type="entry name" value="G PROTEIN-COUPLED RECEPTOR"/>
    <property type="match status" value="1"/>
</dbReference>
<dbReference type="SUPFAM" id="SSF103473">
    <property type="entry name" value="MFS general substrate transporter"/>
    <property type="match status" value="1"/>
</dbReference>
<evidence type="ECO:0000256" key="17">
    <source>
        <dbReference type="SAM" id="Phobius"/>
    </source>
</evidence>
<dbReference type="GO" id="GO:0055037">
    <property type="term" value="C:recycling endosome"/>
    <property type="evidence" value="ECO:0007669"/>
    <property type="project" value="TreeGrafter"/>
</dbReference>
<evidence type="ECO:0000256" key="3">
    <source>
        <dbReference type="ARBA" id="ARBA00022473"/>
    </source>
</evidence>
<evidence type="ECO:0000256" key="12">
    <source>
        <dbReference type="ARBA" id="ARBA00023180"/>
    </source>
</evidence>
<feature type="transmembrane region" description="Helical" evidence="17">
    <location>
        <begin position="491"/>
        <end position="516"/>
    </location>
</feature>
<dbReference type="InterPro" id="IPR008979">
    <property type="entry name" value="Galactose-bd-like_sf"/>
</dbReference>
<evidence type="ECO:0000259" key="19">
    <source>
        <dbReference type="PROSITE" id="PS50262"/>
    </source>
</evidence>
<keyword evidence="14" id="KW-0966">Cell projection</keyword>
<evidence type="ECO:0000256" key="9">
    <source>
        <dbReference type="ARBA" id="ARBA00023136"/>
    </source>
</evidence>
<evidence type="ECO:0000256" key="4">
    <source>
        <dbReference type="ARBA" id="ARBA00022475"/>
    </source>
</evidence>
<proteinExistence type="inferred from homology"/>
<evidence type="ECO:0000313" key="20">
    <source>
        <dbReference type="EMBL" id="GCB69804.1"/>
    </source>
</evidence>
<evidence type="ECO:0000256" key="7">
    <source>
        <dbReference type="ARBA" id="ARBA00023040"/>
    </source>
</evidence>
<comment type="caution">
    <text evidence="20">The sequence shown here is derived from an EMBL/GenBank/DDBJ whole genome shotgun (WGS) entry which is preliminary data.</text>
</comment>
<dbReference type="PROSITE" id="PS50262">
    <property type="entry name" value="G_PROTEIN_RECEP_F1_2"/>
    <property type="match status" value="1"/>
</dbReference>
<keyword evidence="5 15" id="KW-0812">Transmembrane</keyword>
<dbReference type="InterPro" id="IPR000421">
    <property type="entry name" value="FA58C"/>
</dbReference>
<dbReference type="SUPFAM" id="SSF49785">
    <property type="entry name" value="Galactose-binding domain-like"/>
    <property type="match status" value="2"/>
</dbReference>
<protein>
    <recommendedName>
        <fullName evidence="22">F5/8 type C domain-containing protein</fullName>
    </recommendedName>
</protein>
<feature type="transmembrane region" description="Helical" evidence="17">
    <location>
        <begin position="237"/>
        <end position="259"/>
    </location>
</feature>
<keyword evidence="8" id="KW-0969">Cilium</keyword>
<dbReference type="Pfam" id="PF01770">
    <property type="entry name" value="Folate_carrier"/>
    <property type="match status" value="2"/>
</dbReference>
<reference evidence="20 21" key="1">
    <citation type="journal article" date="2018" name="Nat. Ecol. Evol.">
        <title>Shark genomes provide insights into elasmobranch evolution and the origin of vertebrates.</title>
        <authorList>
            <person name="Hara Y"/>
            <person name="Yamaguchi K"/>
            <person name="Onimaru K"/>
            <person name="Kadota M"/>
            <person name="Koyanagi M"/>
            <person name="Keeley SD"/>
            <person name="Tatsumi K"/>
            <person name="Tanaka K"/>
            <person name="Motone F"/>
            <person name="Kageyama Y"/>
            <person name="Nozu R"/>
            <person name="Adachi N"/>
            <person name="Nishimura O"/>
            <person name="Nakagawa R"/>
            <person name="Tanegashima C"/>
            <person name="Kiyatake I"/>
            <person name="Matsumoto R"/>
            <person name="Murakumo K"/>
            <person name="Nishida K"/>
            <person name="Terakita A"/>
            <person name="Kuratani S"/>
            <person name="Sato K"/>
            <person name="Hyodo S Kuraku.S."/>
        </authorList>
    </citation>
    <scope>NUCLEOTIDE SEQUENCE [LARGE SCALE GENOMIC DNA]</scope>
</reference>
<dbReference type="Pfam" id="PF00754">
    <property type="entry name" value="F5_F8_type_C"/>
    <property type="match status" value="2"/>
</dbReference>
<feature type="transmembrane region" description="Helical" evidence="17">
    <location>
        <begin position="432"/>
        <end position="452"/>
    </location>
</feature>
<feature type="transmembrane region" description="Helical" evidence="17">
    <location>
        <begin position="674"/>
        <end position="704"/>
    </location>
</feature>
<feature type="transmembrane region" description="Helical" evidence="17">
    <location>
        <begin position="459"/>
        <end position="479"/>
    </location>
</feature>
<dbReference type="GO" id="GO:0090482">
    <property type="term" value="F:vitamin transmembrane transporter activity"/>
    <property type="evidence" value="ECO:0007669"/>
    <property type="project" value="InterPro"/>
</dbReference>
<evidence type="ECO:0000313" key="21">
    <source>
        <dbReference type="Proteomes" id="UP000288216"/>
    </source>
</evidence>
<feature type="domain" description="F5/8 type C" evidence="18">
    <location>
        <begin position="1"/>
        <end position="91"/>
    </location>
</feature>
<feature type="region of interest" description="Disordered" evidence="16">
    <location>
        <begin position="290"/>
        <end position="310"/>
    </location>
</feature>
<keyword evidence="4" id="KW-1003">Cell membrane</keyword>
<feature type="transmembrane region" description="Helical" evidence="17">
    <location>
        <begin position="646"/>
        <end position="668"/>
    </location>
</feature>
<evidence type="ECO:0000256" key="11">
    <source>
        <dbReference type="ARBA" id="ARBA00023170"/>
    </source>
</evidence>
<name>A0A401P9N8_SCYTO</name>
<keyword evidence="9 17" id="KW-0472">Membrane</keyword>
<evidence type="ECO:0000256" key="14">
    <source>
        <dbReference type="ARBA" id="ARBA00023273"/>
    </source>
</evidence>
<dbReference type="CDD" id="cd00057">
    <property type="entry name" value="FA58C"/>
    <property type="match status" value="2"/>
</dbReference>
<dbReference type="FunFam" id="1.20.1070.10:FF:000091">
    <property type="entry name" value="G-protein coupled receptor 161"/>
    <property type="match status" value="1"/>
</dbReference>
<feature type="domain" description="F5/8 type C" evidence="18">
    <location>
        <begin position="96"/>
        <end position="255"/>
    </location>
</feature>
<accession>A0A401P9N8</accession>
<dbReference type="Gene3D" id="1.20.1070.10">
    <property type="entry name" value="Rhodopsin 7-helix transmembrane proteins"/>
    <property type="match status" value="1"/>
</dbReference>
<feature type="transmembrane region" description="Helical" evidence="17">
    <location>
        <begin position="771"/>
        <end position="792"/>
    </location>
</feature>
<dbReference type="STRING" id="75743.A0A401P9N8"/>
<evidence type="ECO:0008006" key="22">
    <source>
        <dbReference type="Google" id="ProtNLM"/>
    </source>
</evidence>
<dbReference type="InterPro" id="IPR002666">
    <property type="entry name" value="Folate_carrier"/>
</dbReference>
<dbReference type="AlphaFoldDB" id="A0A401P9N8"/>
<sequence length="1111" mass="124681">MVLTKIATQGAKVIFVHNYITAFYIEYSGDGKNWTFYNGNSRSNKQIFAGNSDATGIIFNRFNPPIITRYLKLYPVSFKVRPTLRMELYGCEIDFCSQPLGMENGTITDDQITASSFVSSWWGSWKPSLARLDREGRINAWKSKKQNTDQWLQVNFLKKKKITGIITQGARSLTTTMFVQSYAVHYSFDGNIWLPYTDQPGVDEKVNEIFPVWTYSYLVLLFPIFLATDYLRYKPVIVLQGAALIVTWVMLLYAQGLLAMKFLEFFYGMVTASERSMFFHRVRGDCDEQEIKDEGAKSSSEEHETTATTPLNGCRDDADNMLPSYVPEPMDRMSYTQEITNKKPFKGVCTVLAMLWKTFLQCYSSWPLLCWSAWWALSTCGYFQILNYIQILWEKILPSQNSQIYNGMVEAVSALLGAVAAFVVSYVKISSIWNEVALLLFSIIIAVSVFLIDTVRSIWVCYVSYITFRIIYMMLITIATYKIAANLSVELYALVFGVNTFVAVALQTLLTLVVVESSMLNLDIFGQFLAYSIYFAAIAVLFLIFGAYNTIKKYRRTKESWWFDSIASSGSAFKHAIASLFQCFTMNSNSSADRSVGNNTSQDGGGVIIAESVAIIVIAVLICLGNLTIVVTLYKKSYLLTPSNKFVFSLTLSNFLLSVLVLPFVIASSIKREWIFGVVWCNFTALLYMLISSASMMTLGVIAIDRYYAVVYPMVYPMKITGNRAVVVIAYVWLHSLIGCLPPLFGWSAFEFDQFKWICIAAWYKELSYTAFWQIWCALLPFLAMVICYGFIFRVARLKARKIHCGTIIVVQEESVKDGRKNSNTSTSSSGSRKNNINNIVYSANQCKALTTILIVIGAFVVTWGPYMLVISIEALHGKGTVSPGVETLVIWLSFTSAICHPIIYGLWNKTVRRELLGMCFGDRYYRDSFIQRQRTSRLFSISNRITDLGLSPHLTAMMAGGQSLGHSSSTGDTGFSFSQDSGTDVMLLEDFNSDGTHYSHNYCSNRRRSSVPIDELPVPQEEVDQSSVLQIKADVHKTLDNFAASLAKAIETDAKMSLFGESCLPGDLFTIIKTVPGGTSKGNKISAGQRLRLESIDEGIVNDGTEEDSA</sequence>
<dbReference type="Proteomes" id="UP000288216">
    <property type="component" value="Unassembled WGS sequence"/>
</dbReference>
<dbReference type="InterPro" id="IPR000276">
    <property type="entry name" value="GPCR_Rhodpsn"/>
</dbReference>
<keyword evidence="21" id="KW-1185">Reference proteome</keyword>
<evidence type="ECO:0000259" key="18">
    <source>
        <dbReference type="PROSITE" id="PS50022"/>
    </source>
</evidence>
<comment type="similarity">
    <text evidence="15">Belongs to the G-protein coupled receptor 1 family.</text>
</comment>
<evidence type="ECO:0000256" key="10">
    <source>
        <dbReference type="ARBA" id="ARBA00023157"/>
    </source>
</evidence>
<evidence type="ECO:0000256" key="2">
    <source>
        <dbReference type="ARBA" id="ARBA00005773"/>
    </source>
</evidence>
<evidence type="ECO:0000256" key="15">
    <source>
        <dbReference type="RuleBase" id="RU000688"/>
    </source>
</evidence>
<dbReference type="PROSITE" id="PS00237">
    <property type="entry name" value="G_PROTEIN_RECEP_F1_1"/>
    <property type="match status" value="1"/>
</dbReference>
<feature type="compositionally biased region" description="Basic and acidic residues" evidence="16">
    <location>
        <begin position="292"/>
        <end position="305"/>
    </location>
</feature>
<keyword evidence="13 15" id="KW-0807">Transducer</keyword>
<evidence type="ECO:0000256" key="6">
    <source>
        <dbReference type="ARBA" id="ARBA00022989"/>
    </source>
</evidence>
<dbReference type="GO" id="GO:0004930">
    <property type="term" value="F:G protein-coupled receptor activity"/>
    <property type="evidence" value="ECO:0007669"/>
    <property type="project" value="UniProtKB-KW"/>
</dbReference>
<comment type="subcellular location">
    <subcellularLocation>
        <location evidence="1">Cell projection</location>
        <location evidence="1">Cilium membrane</location>
        <topology evidence="1">Multi-pass membrane protein</topology>
    </subcellularLocation>
</comment>
<feature type="domain" description="G-protein coupled receptors family 1 profile" evidence="19">
    <location>
        <begin position="625"/>
        <end position="905"/>
    </location>
</feature>
<keyword evidence="6 17" id="KW-1133">Transmembrane helix</keyword>
<evidence type="ECO:0000256" key="5">
    <source>
        <dbReference type="ARBA" id="ARBA00022692"/>
    </source>
</evidence>
<comment type="similarity">
    <text evidence="2">Belongs to the reduced folate carrier (RFC) transporter (TC 2.A.48) family.</text>
</comment>
<dbReference type="Gene3D" id="2.60.120.260">
    <property type="entry name" value="Galactose-binding domain-like"/>
    <property type="match status" value="2"/>
</dbReference>
<keyword evidence="12" id="KW-0325">Glycoprotein</keyword>
<feature type="transmembrane region" description="Helical" evidence="17">
    <location>
        <begin position="372"/>
        <end position="393"/>
    </location>
</feature>
<gene>
    <name evidence="20" type="ORF">scyTo_0008455</name>
</gene>
<keyword evidence="3" id="KW-0217">Developmental protein</keyword>
<dbReference type="PROSITE" id="PS50022">
    <property type="entry name" value="FA58C_3"/>
    <property type="match status" value="2"/>
</dbReference>
<evidence type="ECO:0000256" key="8">
    <source>
        <dbReference type="ARBA" id="ARBA00023069"/>
    </source>
</evidence>
<dbReference type="PROSITE" id="PS01285">
    <property type="entry name" value="FA58C_1"/>
    <property type="match status" value="1"/>
</dbReference>
<keyword evidence="7 15" id="KW-0297">G-protein coupled receptor</keyword>
<evidence type="ECO:0000256" key="16">
    <source>
        <dbReference type="SAM" id="MobiDB-lite"/>
    </source>
</evidence>
<dbReference type="PROSITE" id="PS01286">
    <property type="entry name" value="FA58C_2"/>
    <property type="match status" value="1"/>
</dbReference>
<dbReference type="InterPro" id="IPR036259">
    <property type="entry name" value="MFS_trans_sf"/>
</dbReference>